<feature type="domain" description="Methyltransferase type 11" evidence="1">
    <location>
        <begin position="50"/>
        <end position="145"/>
    </location>
</feature>
<reference evidence="2 3" key="1">
    <citation type="journal article" date="2014" name="Nature">
        <title>An environmental bacterial taxon with a large and distinct metabolic repertoire.</title>
        <authorList>
            <person name="Wilson M.C."/>
            <person name="Mori T."/>
            <person name="Ruckert C."/>
            <person name="Uria A.R."/>
            <person name="Helf M.J."/>
            <person name="Takada K."/>
            <person name="Gernert C."/>
            <person name="Steffens U.A."/>
            <person name="Heycke N."/>
            <person name="Schmitt S."/>
            <person name="Rinke C."/>
            <person name="Helfrich E.J."/>
            <person name="Brachmann A.O."/>
            <person name="Gurgui C."/>
            <person name="Wakimoto T."/>
            <person name="Kracht M."/>
            <person name="Crusemann M."/>
            <person name="Hentschel U."/>
            <person name="Abe I."/>
            <person name="Matsunaga S."/>
            <person name="Kalinowski J."/>
            <person name="Takeyama H."/>
            <person name="Piel J."/>
        </authorList>
    </citation>
    <scope>NUCLEOTIDE SEQUENCE [LARGE SCALE GENOMIC DNA]</scope>
    <source>
        <strain evidence="3">TSY1</strain>
    </source>
</reference>
<sequence>MNAEQPTTGLLGDTQQMSYVDKLNLFNHFAAPEIRHILGEFGLKDGHAVLDAGCGTGIVTSWLYDLVRPAGHVVGIDLSTPHLREALRQRSQAMAPLYVQADISSPPFQASFDLIWSTNAINHLRQRLEGVRALARALRPGGRLLLGQSGFLPDMMFAWDDRFDKDVRAACLRYYHDKYGLDKSDTTADRNLIGLLKQGGLKRVTAKTIVIERTAPLTPEDERYFVEGVFRAYWGHRLRPYLAAEDWEYLEQLCDPDSPQFCLRRPDFHHIQTLTICSGFA</sequence>
<dbReference type="AlphaFoldDB" id="W4LAK1"/>
<evidence type="ECO:0000259" key="1">
    <source>
        <dbReference type="Pfam" id="PF08241"/>
    </source>
</evidence>
<dbReference type="CDD" id="cd02440">
    <property type="entry name" value="AdoMet_MTases"/>
    <property type="match status" value="1"/>
</dbReference>
<keyword evidence="3" id="KW-1185">Reference proteome</keyword>
<dbReference type="EMBL" id="AZHW01000964">
    <property type="protein sequence ID" value="ETW95032.1"/>
    <property type="molecule type" value="Genomic_DNA"/>
</dbReference>
<evidence type="ECO:0000313" key="3">
    <source>
        <dbReference type="Proteomes" id="UP000019141"/>
    </source>
</evidence>
<dbReference type="PANTHER" id="PTHR43861">
    <property type="entry name" value="TRANS-ACONITATE 2-METHYLTRANSFERASE-RELATED"/>
    <property type="match status" value="1"/>
</dbReference>
<dbReference type="InterPro" id="IPR013216">
    <property type="entry name" value="Methyltransf_11"/>
</dbReference>
<accession>W4LAK1</accession>
<dbReference type="HOGENOM" id="CLU_1010955_0_0_7"/>
<name>W4LAK1_ENTF1</name>
<dbReference type="Proteomes" id="UP000019141">
    <property type="component" value="Unassembled WGS sequence"/>
</dbReference>
<evidence type="ECO:0000313" key="2">
    <source>
        <dbReference type="EMBL" id="ETW95032.1"/>
    </source>
</evidence>
<comment type="caution">
    <text evidence="2">The sequence shown here is derived from an EMBL/GenBank/DDBJ whole genome shotgun (WGS) entry which is preliminary data.</text>
</comment>
<organism evidence="2 3">
    <name type="scientific">Entotheonella factor</name>
    <dbReference type="NCBI Taxonomy" id="1429438"/>
    <lineage>
        <taxon>Bacteria</taxon>
        <taxon>Pseudomonadati</taxon>
        <taxon>Nitrospinota/Tectimicrobiota group</taxon>
        <taxon>Candidatus Tectimicrobiota</taxon>
        <taxon>Candidatus Entotheonellia</taxon>
        <taxon>Candidatus Entotheonellales</taxon>
        <taxon>Candidatus Entotheonellaceae</taxon>
        <taxon>Candidatus Entotheonella</taxon>
    </lineage>
</organism>
<gene>
    <name evidence="2" type="ORF">ETSY1_32320</name>
</gene>
<dbReference type="Gene3D" id="3.40.50.150">
    <property type="entry name" value="Vaccinia Virus protein VP39"/>
    <property type="match status" value="1"/>
</dbReference>
<proteinExistence type="predicted"/>
<dbReference type="GO" id="GO:0008757">
    <property type="term" value="F:S-adenosylmethionine-dependent methyltransferase activity"/>
    <property type="evidence" value="ECO:0007669"/>
    <property type="project" value="InterPro"/>
</dbReference>
<dbReference type="InterPro" id="IPR029063">
    <property type="entry name" value="SAM-dependent_MTases_sf"/>
</dbReference>
<dbReference type="Pfam" id="PF08241">
    <property type="entry name" value="Methyltransf_11"/>
    <property type="match status" value="1"/>
</dbReference>
<protein>
    <recommendedName>
        <fullName evidence="1">Methyltransferase type 11 domain-containing protein</fullName>
    </recommendedName>
</protein>
<dbReference type="SUPFAM" id="SSF53335">
    <property type="entry name" value="S-adenosyl-L-methionine-dependent methyltransferases"/>
    <property type="match status" value="1"/>
</dbReference>
<dbReference type="PANTHER" id="PTHR43861:SF1">
    <property type="entry name" value="TRANS-ACONITATE 2-METHYLTRANSFERASE"/>
    <property type="match status" value="1"/>
</dbReference>